<proteinExistence type="predicted"/>
<feature type="compositionally biased region" description="Pro residues" evidence="1">
    <location>
        <begin position="237"/>
        <end position="246"/>
    </location>
</feature>
<accession>A0AAP0L087</accession>
<evidence type="ECO:0000313" key="3">
    <source>
        <dbReference type="Proteomes" id="UP001420932"/>
    </source>
</evidence>
<sequence>MPASASASLFNLIPTCGFLSYMKSPSSSSNDKPLLGRTSASTSTSTSRSRSINAAAAPKFNLAQVMGGRGLCNGEKGLQLELQRTPPPQLLGSSSPSTSITSYDNEAAAAAALPQNAFEKELMGLTGGFPGGEKGLTNFIQTTKSVSNSNWAPQLTNAKPNPPPLPLLMPGMTAIVKNPTNPFYMYCGIIQRITDGKAGLLFEGGNWDKLITFRLDELERRDRGPPMVNPKSAVLESPPPLIPKDA</sequence>
<gene>
    <name evidence="2" type="ORF">Syun_002813</name>
</gene>
<comment type="caution">
    <text evidence="2">The sequence shown here is derived from an EMBL/GenBank/DDBJ whole genome shotgun (WGS) entry which is preliminary data.</text>
</comment>
<evidence type="ECO:0000256" key="1">
    <source>
        <dbReference type="SAM" id="MobiDB-lite"/>
    </source>
</evidence>
<organism evidence="2 3">
    <name type="scientific">Stephania yunnanensis</name>
    <dbReference type="NCBI Taxonomy" id="152371"/>
    <lineage>
        <taxon>Eukaryota</taxon>
        <taxon>Viridiplantae</taxon>
        <taxon>Streptophyta</taxon>
        <taxon>Embryophyta</taxon>
        <taxon>Tracheophyta</taxon>
        <taxon>Spermatophyta</taxon>
        <taxon>Magnoliopsida</taxon>
        <taxon>Ranunculales</taxon>
        <taxon>Menispermaceae</taxon>
        <taxon>Menispermoideae</taxon>
        <taxon>Cissampelideae</taxon>
        <taxon>Stephania</taxon>
    </lineage>
</organism>
<dbReference type="Pfam" id="PF11623">
    <property type="entry name" value="NdhS"/>
    <property type="match status" value="1"/>
</dbReference>
<dbReference type="EMBL" id="JBBNAF010000002">
    <property type="protein sequence ID" value="KAK9161911.1"/>
    <property type="molecule type" value="Genomic_DNA"/>
</dbReference>
<feature type="region of interest" description="Disordered" evidence="1">
    <location>
        <begin position="25"/>
        <end position="52"/>
    </location>
</feature>
<dbReference type="PANTHER" id="PTHR35494:SF1">
    <property type="entry name" value="NAD(P)H-QUINONE OXIDOREDUCTASE SUBUNIT S, CHLOROPLASTIC"/>
    <property type="match status" value="1"/>
</dbReference>
<dbReference type="Gene3D" id="2.30.30.140">
    <property type="match status" value="1"/>
</dbReference>
<dbReference type="GO" id="GO:0009767">
    <property type="term" value="P:photosynthetic electron transport chain"/>
    <property type="evidence" value="ECO:0007669"/>
    <property type="project" value="InterPro"/>
</dbReference>
<dbReference type="PANTHER" id="PTHR35494">
    <property type="entry name" value="NAD(P)H-QUINONE OXIDOREDUCTASE SUBUNIT S, CHLOROPLASTIC"/>
    <property type="match status" value="1"/>
</dbReference>
<evidence type="ECO:0008006" key="4">
    <source>
        <dbReference type="Google" id="ProtNLM"/>
    </source>
</evidence>
<name>A0AAP0L087_9MAGN</name>
<evidence type="ECO:0000313" key="2">
    <source>
        <dbReference type="EMBL" id="KAK9161911.1"/>
    </source>
</evidence>
<feature type="region of interest" description="Disordered" evidence="1">
    <location>
        <begin position="221"/>
        <end position="246"/>
    </location>
</feature>
<feature type="compositionally biased region" description="Low complexity" evidence="1">
    <location>
        <begin position="37"/>
        <end position="52"/>
    </location>
</feature>
<protein>
    <recommendedName>
        <fullName evidence="4">Chlororespiratory reduction31</fullName>
    </recommendedName>
</protein>
<dbReference type="InterPro" id="IPR021659">
    <property type="entry name" value="NdhS"/>
</dbReference>
<keyword evidence="3" id="KW-1185">Reference proteome</keyword>
<reference evidence="2 3" key="1">
    <citation type="submission" date="2024-01" db="EMBL/GenBank/DDBJ databases">
        <title>Genome assemblies of Stephania.</title>
        <authorList>
            <person name="Yang L."/>
        </authorList>
    </citation>
    <scope>NUCLEOTIDE SEQUENCE [LARGE SCALE GENOMIC DNA]</scope>
    <source>
        <strain evidence="2">YNDBR</strain>
        <tissue evidence="2">Leaf</tissue>
    </source>
</reference>
<dbReference type="Proteomes" id="UP001420932">
    <property type="component" value="Unassembled WGS sequence"/>
</dbReference>
<dbReference type="AlphaFoldDB" id="A0AAP0L087"/>